<comment type="caution">
    <text evidence="6">The sequence shown here is derived from an EMBL/GenBank/DDBJ whole genome shotgun (WGS) entry which is preliminary data.</text>
</comment>
<accession>A0ABN1JYL3</accession>
<dbReference type="Proteomes" id="UP001500279">
    <property type="component" value="Unassembled WGS sequence"/>
</dbReference>
<feature type="domain" description="HTH iclR-type" evidence="4">
    <location>
        <begin position="2"/>
        <end position="63"/>
    </location>
</feature>
<evidence type="ECO:0000259" key="5">
    <source>
        <dbReference type="PROSITE" id="PS51078"/>
    </source>
</evidence>
<dbReference type="InterPro" id="IPR036390">
    <property type="entry name" value="WH_DNA-bd_sf"/>
</dbReference>
<dbReference type="SUPFAM" id="SSF55781">
    <property type="entry name" value="GAF domain-like"/>
    <property type="match status" value="1"/>
</dbReference>
<dbReference type="InterPro" id="IPR050707">
    <property type="entry name" value="HTH_MetabolicPath_Reg"/>
</dbReference>
<keyword evidence="3" id="KW-0804">Transcription</keyword>
<keyword evidence="7" id="KW-1185">Reference proteome</keyword>
<dbReference type="InterPro" id="IPR036388">
    <property type="entry name" value="WH-like_DNA-bd_sf"/>
</dbReference>
<dbReference type="PROSITE" id="PS51078">
    <property type="entry name" value="ICLR_ED"/>
    <property type="match status" value="1"/>
</dbReference>
<dbReference type="InterPro" id="IPR029016">
    <property type="entry name" value="GAF-like_dom_sf"/>
</dbReference>
<dbReference type="SMART" id="SM00346">
    <property type="entry name" value="HTH_ICLR"/>
    <property type="match status" value="1"/>
</dbReference>
<evidence type="ECO:0000313" key="6">
    <source>
        <dbReference type="EMBL" id="GAA0749496.1"/>
    </source>
</evidence>
<name>A0ABN1JYL3_9BURK</name>
<dbReference type="InterPro" id="IPR014757">
    <property type="entry name" value="Tscrpt_reg_IclR_C"/>
</dbReference>
<evidence type="ECO:0000256" key="1">
    <source>
        <dbReference type="ARBA" id="ARBA00023015"/>
    </source>
</evidence>
<protein>
    <submittedName>
        <fullName evidence="6">IclR family transcriptional regulator</fullName>
    </submittedName>
</protein>
<reference evidence="6 7" key="1">
    <citation type="journal article" date="2019" name="Int. J. Syst. Evol. Microbiol.">
        <title>The Global Catalogue of Microorganisms (GCM) 10K type strain sequencing project: providing services to taxonomists for standard genome sequencing and annotation.</title>
        <authorList>
            <consortium name="The Broad Institute Genomics Platform"/>
            <consortium name="The Broad Institute Genome Sequencing Center for Infectious Disease"/>
            <person name="Wu L."/>
            <person name="Ma J."/>
        </authorList>
    </citation>
    <scope>NUCLEOTIDE SEQUENCE [LARGE SCALE GENOMIC DNA]</scope>
    <source>
        <strain evidence="6 7">JCM 15503</strain>
    </source>
</reference>
<proteinExistence type="predicted"/>
<feature type="domain" description="IclR-ED" evidence="5">
    <location>
        <begin position="64"/>
        <end position="242"/>
    </location>
</feature>
<organism evidence="6 7">
    <name type="scientific">Ideonella azotifigens</name>
    <dbReference type="NCBI Taxonomy" id="513160"/>
    <lineage>
        <taxon>Bacteria</taxon>
        <taxon>Pseudomonadati</taxon>
        <taxon>Pseudomonadota</taxon>
        <taxon>Betaproteobacteria</taxon>
        <taxon>Burkholderiales</taxon>
        <taxon>Sphaerotilaceae</taxon>
        <taxon>Ideonella</taxon>
    </lineage>
</organism>
<keyword evidence="2" id="KW-0238">DNA-binding</keyword>
<evidence type="ECO:0000256" key="3">
    <source>
        <dbReference type="ARBA" id="ARBA00023163"/>
    </source>
</evidence>
<gene>
    <name evidence="6" type="ORF">GCM10009107_20300</name>
</gene>
<dbReference type="PANTHER" id="PTHR30136:SF35">
    <property type="entry name" value="HTH-TYPE TRANSCRIPTIONAL REGULATOR RV1719"/>
    <property type="match status" value="1"/>
</dbReference>
<dbReference type="SUPFAM" id="SSF46785">
    <property type="entry name" value="Winged helix' DNA-binding domain"/>
    <property type="match status" value="1"/>
</dbReference>
<dbReference type="RefSeq" id="WP_211361320.1">
    <property type="nucleotide sequence ID" value="NZ_BAAAEW010000008.1"/>
</dbReference>
<evidence type="ECO:0000256" key="2">
    <source>
        <dbReference type="ARBA" id="ARBA00023125"/>
    </source>
</evidence>
<dbReference type="PANTHER" id="PTHR30136">
    <property type="entry name" value="HELIX-TURN-HELIX TRANSCRIPTIONAL REGULATOR, ICLR FAMILY"/>
    <property type="match status" value="1"/>
</dbReference>
<sequence length="246" mass="26710">MMRSVERTLAVFESFAPDQTSLTLQEIADSIELPKSTAFRIVGSLEEAGYLVRLEDQRYCLSFRFTRLAGLVRNTLDIRAIARPAMLTLAEQTQETVAIHMAVDGNRVCVDSVATAPSQLRSVMQPGEQIPLLLGSASKTLLAFMPETASSSTLAAIARATQRKSAEIRAQLSEIRDQGYAVSHGERLLGLSAISAPVWDANGEARYCITVNGPSVRIQMHEKAFTKLVKKAAGDISRRFGGPVAS</sequence>
<dbReference type="InterPro" id="IPR005471">
    <property type="entry name" value="Tscrpt_reg_IclR_N"/>
</dbReference>
<dbReference type="Pfam" id="PF09339">
    <property type="entry name" value="HTH_IclR"/>
    <property type="match status" value="1"/>
</dbReference>
<dbReference type="PROSITE" id="PS51077">
    <property type="entry name" value="HTH_ICLR"/>
    <property type="match status" value="1"/>
</dbReference>
<dbReference type="EMBL" id="BAAAEW010000008">
    <property type="protein sequence ID" value="GAA0749496.1"/>
    <property type="molecule type" value="Genomic_DNA"/>
</dbReference>
<evidence type="ECO:0000313" key="7">
    <source>
        <dbReference type="Proteomes" id="UP001500279"/>
    </source>
</evidence>
<evidence type="ECO:0000259" key="4">
    <source>
        <dbReference type="PROSITE" id="PS51077"/>
    </source>
</evidence>
<keyword evidence="1" id="KW-0805">Transcription regulation</keyword>
<dbReference type="Gene3D" id="3.30.450.40">
    <property type="match status" value="1"/>
</dbReference>
<dbReference type="Gene3D" id="1.10.10.10">
    <property type="entry name" value="Winged helix-like DNA-binding domain superfamily/Winged helix DNA-binding domain"/>
    <property type="match status" value="1"/>
</dbReference>
<dbReference type="Pfam" id="PF01614">
    <property type="entry name" value="IclR_C"/>
    <property type="match status" value="1"/>
</dbReference>